<evidence type="ECO:0000256" key="2">
    <source>
        <dbReference type="ARBA" id="ARBA00008784"/>
    </source>
</evidence>
<proteinExistence type="inferred from homology"/>
<dbReference type="AlphaFoldDB" id="A0A2V1KB64"/>
<dbReference type="EMBL" id="QETB01000003">
    <property type="protein sequence ID" value="PWF26595.1"/>
    <property type="molecule type" value="Genomic_DNA"/>
</dbReference>
<evidence type="ECO:0000313" key="10">
    <source>
        <dbReference type="EMBL" id="PWF26595.1"/>
    </source>
</evidence>
<dbReference type="GO" id="GO:0004462">
    <property type="term" value="F:lactoylglutathione lyase activity"/>
    <property type="evidence" value="ECO:0007669"/>
    <property type="project" value="InterPro"/>
</dbReference>
<dbReference type="PROSITE" id="PS00082">
    <property type="entry name" value="EXTRADIOL_DIOXYGENAS"/>
    <property type="match status" value="1"/>
</dbReference>
<dbReference type="GO" id="GO:0008198">
    <property type="term" value="F:ferrous iron binding"/>
    <property type="evidence" value="ECO:0007669"/>
    <property type="project" value="InterPro"/>
</dbReference>
<dbReference type="RefSeq" id="WP_109093668.1">
    <property type="nucleotide sequence ID" value="NZ_QETB01000003.1"/>
</dbReference>
<evidence type="ECO:0000256" key="6">
    <source>
        <dbReference type="ARBA" id="ARBA00023002"/>
    </source>
</evidence>
<keyword evidence="6 8" id="KW-0560">Oxidoreductase</keyword>
<keyword evidence="4 8" id="KW-0058">Aromatic hydrocarbons catabolism</keyword>
<dbReference type="PANTHER" id="PTHR43279">
    <property type="entry name" value="CATECHOL-2,3-DIOXYGENASE"/>
    <property type="match status" value="1"/>
</dbReference>
<dbReference type="PANTHER" id="PTHR43279:SF1">
    <property type="entry name" value="CATECHOL-2,3-DIOXYGENASE"/>
    <property type="match status" value="1"/>
</dbReference>
<keyword evidence="3" id="KW-0479">Metal-binding</keyword>
<dbReference type="OrthoDB" id="9792626at2"/>
<reference evidence="11" key="1">
    <citation type="submission" date="2018-05" db="EMBL/GenBank/DDBJ databases">
        <authorList>
            <person name="Li Y."/>
        </authorList>
    </citation>
    <scope>NUCLEOTIDE SEQUENCE [LARGE SCALE GENOMIC DNA]</scope>
    <source>
        <strain evidence="11">sk1b4</strain>
    </source>
</reference>
<dbReference type="Pfam" id="PF00903">
    <property type="entry name" value="Glyoxalase"/>
    <property type="match status" value="2"/>
</dbReference>
<evidence type="ECO:0000256" key="5">
    <source>
        <dbReference type="ARBA" id="ARBA00022964"/>
    </source>
</evidence>
<dbReference type="SUPFAM" id="SSF54593">
    <property type="entry name" value="Glyoxalase/Bleomycin resistance protein/Dihydroxybiphenyl dioxygenase"/>
    <property type="match status" value="2"/>
</dbReference>
<evidence type="ECO:0000256" key="4">
    <source>
        <dbReference type="ARBA" id="ARBA00022797"/>
    </source>
</evidence>
<evidence type="ECO:0000259" key="9">
    <source>
        <dbReference type="PROSITE" id="PS51819"/>
    </source>
</evidence>
<dbReference type="InterPro" id="IPR004360">
    <property type="entry name" value="Glyas_Fos-R_dOase_dom"/>
</dbReference>
<evidence type="ECO:0000256" key="3">
    <source>
        <dbReference type="ARBA" id="ARBA00022723"/>
    </source>
</evidence>
<dbReference type="InterPro" id="IPR037523">
    <property type="entry name" value="VOC_core"/>
</dbReference>
<feature type="domain" description="VOC" evidence="9">
    <location>
        <begin position="12"/>
        <end position="133"/>
    </location>
</feature>
<name>A0A2V1KB64_9ACTO</name>
<dbReference type="GO" id="GO:0051213">
    <property type="term" value="F:dioxygenase activity"/>
    <property type="evidence" value="ECO:0007669"/>
    <property type="project" value="UniProtKB-KW"/>
</dbReference>
<evidence type="ECO:0000313" key="11">
    <source>
        <dbReference type="Proteomes" id="UP000245283"/>
    </source>
</evidence>
<dbReference type="Proteomes" id="UP000245283">
    <property type="component" value="Unassembled WGS sequence"/>
</dbReference>
<dbReference type="PROSITE" id="PS00934">
    <property type="entry name" value="GLYOXALASE_I_1"/>
    <property type="match status" value="1"/>
</dbReference>
<feature type="domain" description="VOC" evidence="9">
    <location>
        <begin position="183"/>
        <end position="307"/>
    </location>
</feature>
<keyword evidence="7 8" id="KW-0408">Iron</keyword>
<gene>
    <name evidence="10" type="ORF">DD236_07055</name>
</gene>
<comment type="similarity">
    <text evidence="2 8">Belongs to the extradiol ring-cleavage dioxygenase family.</text>
</comment>
<sequence length="309" mass="33827">MQDERIINPATRMDAVTLRVHDLELMSGYYSRAFGMEPIEEGTAGREVRRVLGRGGLPMVRLIHTPDLPPVDPRQPGLFHTAFLFPDERSLAQVVLRAAQQPDSRFVGTGEHLVSEAFYFTDPEGNGVELYRDRPRSQWTYVNGEVQMDTLWLDPNEYISTHLRASDTGALRRPDSEPADAARVGHVHLQVGAIEPARRFYVDGLGFEVTTTATPGALFTSAGGYHHHLAMNVWNSRGAGPRAASLGLGNVAISVPVREDLDALSARLGHLHIPYSSDGRSLTAKDPWGTDVTVSVAGSSAEEVIERPA</sequence>
<dbReference type="Gene3D" id="3.10.180.10">
    <property type="entry name" value="2,3-Dihydroxybiphenyl 1,2-Dioxygenase, domain 1"/>
    <property type="match status" value="2"/>
</dbReference>
<dbReference type="InterPro" id="IPR018146">
    <property type="entry name" value="Glyoxalase_1_CS"/>
</dbReference>
<organism evidence="10 11">
    <name type="scientific">Ancrocorticia populi</name>
    <dbReference type="NCBI Taxonomy" id="2175228"/>
    <lineage>
        <taxon>Bacteria</taxon>
        <taxon>Bacillati</taxon>
        <taxon>Actinomycetota</taxon>
        <taxon>Actinomycetes</taxon>
        <taxon>Actinomycetales</taxon>
        <taxon>Actinomycetaceae</taxon>
        <taxon>Ancrocorticia</taxon>
    </lineage>
</organism>
<dbReference type="InterPro" id="IPR000486">
    <property type="entry name" value="Xdiol_ring_cleave_dOase_1/2"/>
</dbReference>
<comment type="cofactor">
    <cofactor evidence="1 8">
        <name>Fe(2+)</name>
        <dbReference type="ChEBI" id="CHEBI:29033"/>
    </cofactor>
</comment>
<evidence type="ECO:0000256" key="1">
    <source>
        <dbReference type="ARBA" id="ARBA00001954"/>
    </source>
</evidence>
<accession>A0A2V1KB64</accession>
<protein>
    <submittedName>
        <fullName evidence="10">Glyoxalase</fullName>
    </submittedName>
</protein>
<dbReference type="PROSITE" id="PS51819">
    <property type="entry name" value="VOC"/>
    <property type="match status" value="2"/>
</dbReference>
<keyword evidence="11" id="KW-1185">Reference proteome</keyword>
<evidence type="ECO:0000256" key="8">
    <source>
        <dbReference type="RuleBase" id="RU000683"/>
    </source>
</evidence>
<keyword evidence="5 8" id="KW-0223">Dioxygenase</keyword>
<dbReference type="InterPro" id="IPR029068">
    <property type="entry name" value="Glyas_Bleomycin-R_OHBP_Dase"/>
</dbReference>
<comment type="caution">
    <text evidence="10">The sequence shown here is derived from an EMBL/GenBank/DDBJ whole genome shotgun (WGS) entry which is preliminary data.</text>
</comment>
<evidence type="ECO:0000256" key="7">
    <source>
        <dbReference type="ARBA" id="ARBA00023004"/>
    </source>
</evidence>